<name>X1F1X7_9ZZZZ</name>
<proteinExistence type="predicted"/>
<comment type="caution">
    <text evidence="1">The sequence shown here is derived from an EMBL/GenBank/DDBJ whole genome shotgun (WGS) entry which is preliminary data.</text>
</comment>
<protein>
    <submittedName>
        <fullName evidence="1">Uncharacterized protein</fullName>
    </submittedName>
</protein>
<reference evidence="1" key="1">
    <citation type="journal article" date="2014" name="Front. Microbiol.">
        <title>High frequency of phylogenetically diverse reductive dehalogenase-homologous genes in deep subseafloor sedimentary metagenomes.</title>
        <authorList>
            <person name="Kawai M."/>
            <person name="Futagami T."/>
            <person name="Toyoda A."/>
            <person name="Takaki Y."/>
            <person name="Nishi S."/>
            <person name="Hori S."/>
            <person name="Arai W."/>
            <person name="Tsubouchi T."/>
            <person name="Morono Y."/>
            <person name="Uchiyama I."/>
            <person name="Ito T."/>
            <person name="Fujiyama A."/>
            <person name="Inagaki F."/>
            <person name="Takami H."/>
        </authorList>
    </citation>
    <scope>NUCLEOTIDE SEQUENCE</scope>
    <source>
        <strain evidence="1">Expedition CK06-06</strain>
    </source>
</reference>
<evidence type="ECO:0000313" key="1">
    <source>
        <dbReference type="EMBL" id="GAH26555.1"/>
    </source>
</evidence>
<sequence length="85" mass="10229">MCSPRDINCFNCNNWFIRDKSKECEKCGEIICPYCNSCLCKMTDETKKAVIAMIKTYENFLSKKFRKQEYNFNKHNRILKRIEDI</sequence>
<dbReference type="AlphaFoldDB" id="X1F1X7"/>
<dbReference type="EMBL" id="BARU01005090">
    <property type="protein sequence ID" value="GAH26555.1"/>
    <property type="molecule type" value="Genomic_DNA"/>
</dbReference>
<accession>X1F1X7</accession>
<gene>
    <name evidence="1" type="ORF">S03H2_09791</name>
</gene>
<organism evidence="1">
    <name type="scientific">marine sediment metagenome</name>
    <dbReference type="NCBI Taxonomy" id="412755"/>
    <lineage>
        <taxon>unclassified sequences</taxon>
        <taxon>metagenomes</taxon>
        <taxon>ecological metagenomes</taxon>
    </lineage>
</organism>